<keyword evidence="2" id="KW-1185">Reference proteome</keyword>
<proteinExistence type="predicted"/>
<accession>A0A3S5FD34</accession>
<dbReference type="Proteomes" id="UP000784294">
    <property type="component" value="Unassembled WGS sequence"/>
</dbReference>
<comment type="caution">
    <text evidence="1">The sequence shown here is derived from an EMBL/GenBank/DDBJ whole genome shotgun (WGS) entry which is preliminary data.</text>
</comment>
<gene>
    <name evidence="1" type="ORF">PXEA_LOCUS9807</name>
</gene>
<dbReference type="EMBL" id="CAAALY010028171">
    <property type="protein sequence ID" value="VEL16367.1"/>
    <property type="molecule type" value="Genomic_DNA"/>
</dbReference>
<organism evidence="1 2">
    <name type="scientific">Protopolystoma xenopodis</name>
    <dbReference type="NCBI Taxonomy" id="117903"/>
    <lineage>
        <taxon>Eukaryota</taxon>
        <taxon>Metazoa</taxon>
        <taxon>Spiralia</taxon>
        <taxon>Lophotrochozoa</taxon>
        <taxon>Platyhelminthes</taxon>
        <taxon>Monogenea</taxon>
        <taxon>Polyopisthocotylea</taxon>
        <taxon>Polystomatidea</taxon>
        <taxon>Polystomatidae</taxon>
        <taxon>Protopolystoma</taxon>
    </lineage>
</organism>
<dbReference type="AlphaFoldDB" id="A0A3S5FD34"/>
<sequence>MTELTEDADYDAVETFENVPIPLFDTGNHDNYYGRRIRTRCVLRSRPDNNEVKPLL</sequence>
<protein>
    <submittedName>
        <fullName evidence="1">Uncharacterized protein</fullName>
    </submittedName>
</protein>
<evidence type="ECO:0000313" key="2">
    <source>
        <dbReference type="Proteomes" id="UP000784294"/>
    </source>
</evidence>
<reference evidence="1" key="1">
    <citation type="submission" date="2018-11" db="EMBL/GenBank/DDBJ databases">
        <authorList>
            <consortium name="Pathogen Informatics"/>
        </authorList>
    </citation>
    <scope>NUCLEOTIDE SEQUENCE</scope>
</reference>
<evidence type="ECO:0000313" key="1">
    <source>
        <dbReference type="EMBL" id="VEL16367.1"/>
    </source>
</evidence>
<name>A0A3S5FD34_9PLAT</name>